<feature type="active site" evidence="7">
    <location>
        <position position="659"/>
    </location>
</feature>
<dbReference type="RefSeq" id="XP_002292030.1">
    <property type="nucleotide sequence ID" value="XM_002291994.1"/>
</dbReference>
<keyword evidence="2" id="KW-0645">Protease</keyword>
<dbReference type="PANTHER" id="PTHR47965">
    <property type="entry name" value="ASPARTYL PROTEASE-RELATED"/>
    <property type="match status" value="1"/>
</dbReference>
<evidence type="ECO:0000256" key="5">
    <source>
        <dbReference type="ARBA" id="ARBA00022801"/>
    </source>
</evidence>
<accession>B8C6X8</accession>
<dbReference type="SUPFAM" id="SSF50630">
    <property type="entry name" value="Acid proteases"/>
    <property type="match status" value="1"/>
</dbReference>
<evidence type="ECO:0000256" key="7">
    <source>
        <dbReference type="PIRSR" id="PIRSR601461-1"/>
    </source>
</evidence>
<keyword evidence="12" id="KW-1185">Reference proteome</keyword>
<feature type="compositionally biased region" description="Polar residues" evidence="8">
    <location>
        <begin position="1220"/>
        <end position="1232"/>
    </location>
</feature>
<dbReference type="EMBL" id="CM000644">
    <property type="protein sequence ID" value="EED90881.1"/>
    <property type="molecule type" value="Genomic_DNA"/>
</dbReference>
<dbReference type="InterPro" id="IPR033121">
    <property type="entry name" value="PEPTIDASE_A1"/>
</dbReference>
<sequence length="1304" mass="144780">MREGFNRGREEPSHTLLRRLEYDRDLQYSEQTHQSIGGYDEIEHLLHQKQQLQHQLQTALSSLEGISGAYASVLEFSQIVLDNYHTNHAGNRRQQQLEKHNRAIQEHNEYHRQFSSTSNVGTTRMLCREDGVMEQERKYVNFMRERSFSYEIVNTTLNGTVEKELLLRQPNDTAEGEVLARFQFISYTLFDEDIDYATTTSTNDIDDSFSLVGTTWQATEYMPSFTTQLQSTLDGYAITISFELSRISGRVGCNGYGGDMTKLTSSTFHVGILLQLLMYCIHDGVMDQEDSFMHLLTDRSFYYEIVDLDGQDAKMLVLSELINATGGSAEKGEVVARFVQVHDAADSRDDKRSVGVADMDSNNSFHTDATTDVRMTKATGVGASEVVTKKKGGLFNAYQTAPLHQGYGTHYATIWVGTPPQRKSVIIDTGSHYTAFPCKGCDNCGEEHHTDKYFDPDASSTFRALTCSECQSSSCSGDRCVFSQTYTEGSSWLAYESIDKVFVGGKDVKDSMDPKNHAFKSDFLFGCQTKETGLFVTQLADGIMGMSAHPSTLPKVMYEQGKLEHNMFSMCFRRELHVSKQGIVAGILTLGGIDTRADTSPMVYARNVATTGWFTVYVKNIYVREKGGQSAKPDDPQQRLQRVTVDLFEMNSGKGVIVDSGTTDTYLHKSIAEPFNEVWQKVTGRSYSNTPVAMSKKDLLLLPTVLIQMAAYDDVPNPLANDIEMVSGLVGEADPSSPHDIILAVPATHYMEYSPSKGTYTPRLYFTETRGGVIGANAMQGHNVLFDWENRRVGFAESSCEYQRNDELTMDQGSMEVNCNLGNPSLSVSCGDSVDLTKCKRNSNPDMTLTGSEVWTRVVQSPGTPQGLTCEELSISQNAMNGGETMEVQCDGRGICREIRPCLITCANAHASGSVGDDGGLSPMPGNSADNCGGGTWSACDYTCSQTRINTILMRDGKCHEEKSLEFQRPCHIEACGRSDPCRVPFVVHTILKIRGAIASRWNKRSEEVFAEAFAATVNEKQKNSLFGPGDVQVLRTSPWMASDDTIFGEIDGEDKELGMQLVVETSIFNYDAVAPVEERFRESIHYFGRKYAPVTTCNESDLHPLANIALNIHKELSQPNFVASVMERIKSDEASEQMTQSHVSPFYQTLENKKLAQENSVVTSWTIKTDIGVTLSRGLDLDAYASGRLSVLLFLLSVGALIGYIVWSNRLCVPKSKQQRTSESLNDTNGSRRVRSDVRNRGNYSRVESSKGRGNRYATNNYANDDDTNMAIFEDDASLSSNYSYRSGMSSVSGGMELLTMSN</sequence>
<evidence type="ECO:0000256" key="9">
    <source>
        <dbReference type="SAM" id="Phobius"/>
    </source>
</evidence>
<dbReference type="InterPro" id="IPR032861">
    <property type="entry name" value="TAXi_N"/>
</dbReference>
<dbReference type="PaxDb" id="35128-Thaps7584"/>
<protein>
    <recommendedName>
        <fullName evidence="10">Peptidase A1 domain-containing protein</fullName>
    </recommendedName>
</protein>
<dbReference type="PROSITE" id="PS00141">
    <property type="entry name" value="ASP_PROTEASE"/>
    <property type="match status" value="1"/>
</dbReference>
<dbReference type="InterPro" id="IPR001461">
    <property type="entry name" value="Aspartic_peptidase_A1"/>
</dbReference>
<dbReference type="GeneID" id="7450174"/>
<evidence type="ECO:0000259" key="10">
    <source>
        <dbReference type="PROSITE" id="PS51767"/>
    </source>
</evidence>
<dbReference type="InterPro" id="IPR005184">
    <property type="entry name" value="DUF306_Meta_HslJ"/>
</dbReference>
<dbReference type="PROSITE" id="PS51767">
    <property type="entry name" value="PEPTIDASE_A1"/>
    <property type="match status" value="1"/>
</dbReference>
<comment type="similarity">
    <text evidence="1">Belongs to the peptidase A1 family.</text>
</comment>
<dbReference type="InterPro" id="IPR021109">
    <property type="entry name" value="Peptidase_aspartic_dom_sf"/>
</dbReference>
<keyword evidence="6" id="KW-0865">Zymogen</keyword>
<proteinExistence type="inferred from homology"/>
<dbReference type="CDD" id="cd05471">
    <property type="entry name" value="pepsin_like"/>
    <property type="match status" value="1"/>
</dbReference>
<dbReference type="FunFam" id="2.40.70.10:FF:000288">
    <property type="entry name" value="Uncharacterized protein"/>
    <property type="match status" value="1"/>
</dbReference>
<feature type="active site" evidence="7">
    <location>
        <position position="428"/>
    </location>
</feature>
<dbReference type="InterPro" id="IPR001969">
    <property type="entry name" value="Aspartic_peptidase_AS"/>
</dbReference>
<organism evidence="11 12">
    <name type="scientific">Thalassiosira pseudonana</name>
    <name type="common">Marine diatom</name>
    <name type="synonym">Cyclotella nana</name>
    <dbReference type="NCBI Taxonomy" id="35128"/>
    <lineage>
        <taxon>Eukaryota</taxon>
        <taxon>Sar</taxon>
        <taxon>Stramenopiles</taxon>
        <taxon>Ochrophyta</taxon>
        <taxon>Bacillariophyta</taxon>
        <taxon>Coscinodiscophyceae</taxon>
        <taxon>Thalassiosirophycidae</taxon>
        <taxon>Thalassiosirales</taxon>
        <taxon>Thalassiosiraceae</taxon>
        <taxon>Thalassiosira</taxon>
    </lineage>
</organism>
<dbReference type="GO" id="GO:0006508">
    <property type="term" value="P:proteolysis"/>
    <property type="evidence" value="ECO:0007669"/>
    <property type="project" value="UniProtKB-KW"/>
</dbReference>
<evidence type="ECO:0000256" key="1">
    <source>
        <dbReference type="ARBA" id="ARBA00007447"/>
    </source>
</evidence>
<keyword evidence="9" id="KW-0472">Membrane</keyword>
<keyword evidence="9" id="KW-1133">Transmembrane helix</keyword>
<evidence type="ECO:0000256" key="4">
    <source>
        <dbReference type="ARBA" id="ARBA00022750"/>
    </source>
</evidence>
<name>B8C6X8_THAPS</name>
<keyword evidence="5" id="KW-0378">Hydrolase</keyword>
<dbReference type="PANTHER" id="PTHR47965:SF12">
    <property type="entry name" value="ASPARTIC PROTEINASE 3-RELATED"/>
    <property type="match status" value="1"/>
</dbReference>
<dbReference type="InParanoid" id="B8C6X8"/>
<dbReference type="Pfam" id="PF03724">
    <property type="entry name" value="META"/>
    <property type="match status" value="1"/>
</dbReference>
<reference evidence="11 12" key="1">
    <citation type="journal article" date="2004" name="Science">
        <title>The genome of the diatom Thalassiosira pseudonana: ecology, evolution, and metabolism.</title>
        <authorList>
            <person name="Armbrust E.V."/>
            <person name="Berges J.A."/>
            <person name="Bowler C."/>
            <person name="Green B.R."/>
            <person name="Martinez D."/>
            <person name="Putnam N.H."/>
            <person name="Zhou S."/>
            <person name="Allen A.E."/>
            <person name="Apt K.E."/>
            <person name="Bechner M."/>
            <person name="Brzezinski M.A."/>
            <person name="Chaal B.K."/>
            <person name="Chiovitti A."/>
            <person name="Davis A.K."/>
            <person name="Demarest M.S."/>
            <person name="Detter J.C."/>
            <person name="Glavina T."/>
            <person name="Goodstein D."/>
            <person name="Hadi M.Z."/>
            <person name="Hellsten U."/>
            <person name="Hildebrand M."/>
            <person name="Jenkins B.D."/>
            <person name="Jurka J."/>
            <person name="Kapitonov V.V."/>
            <person name="Kroger N."/>
            <person name="Lau W.W."/>
            <person name="Lane T.W."/>
            <person name="Larimer F.W."/>
            <person name="Lippmeier J.C."/>
            <person name="Lucas S."/>
            <person name="Medina M."/>
            <person name="Montsant A."/>
            <person name="Obornik M."/>
            <person name="Parker M.S."/>
            <person name="Palenik B."/>
            <person name="Pazour G.J."/>
            <person name="Richardson P.M."/>
            <person name="Rynearson T.A."/>
            <person name="Saito M.A."/>
            <person name="Schwartz D.C."/>
            <person name="Thamatrakoln K."/>
            <person name="Valentin K."/>
            <person name="Vardi A."/>
            <person name="Wilkerson F.P."/>
            <person name="Rokhsar D.S."/>
        </authorList>
    </citation>
    <scope>NUCLEOTIDE SEQUENCE [LARGE SCALE GENOMIC DNA]</scope>
    <source>
        <strain evidence="11 12">CCMP1335</strain>
    </source>
</reference>
<evidence type="ECO:0000256" key="3">
    <source>
        <dbReference type="ARBA" id="ARBA00022729"/>
    </source>
</evidence>
<evidence type="ECO:0000256" key="2">
    <source>
        <dbReference type="ARBA" id="ARBA00022670"/>
    </source>
</evidence>
<dbReference type="Proteomes" id="UP000001449">
    <property type="component" value="Chromosome 8"/>
</dbReference>
<dbReference type="InterPro" id="IPR038670">
    <property type="entry name" value="HslJ-like_sf"/>
</dbReference>
<dbReference type="KEGG" id="tps:THAPSDRAFT_7584"/>
<reference evidence="11 12" key="2">
    <citation type="journal article" date="2008" name="Nature">
        <title>The Phaeodactylum genome reveals the evolutionary history of diatom genomes.</title>
        <authorList>
            <person name="Bowler C."/>
            <person name="Allen A.E."/>
            <person name="Badger J.H."/>
            <person name="Grimwood J."/>
            <person name="Jabbari K."/>
            <person name="Kuo A."/>
            <person name="Maheswari U."/>
            <person name="Martens C."/>
            <person name="Maumus F."/>
            <person name="Otillar R.P."/>
            <person name="Rayko E."/>
            <person name="Salamov A."/>
            <person name="Vandepoele K."/>
            <person name="Beszteri B."/>
            <person name="Gruber A."/>
            <person name="Heijde M."/>
            <person name="Katinka M."/>
            <person name="Mock T."/>
            <person name="Valentin K."/>
            <person name="Verret F."/>
            <person name="Berges J.A."/>
            <person name="Brownlee C."/>
            <person name="Cadoret J.P."/>
            <person name="Chiovitti A."/>
            <person name="Choi C.J."/>
            <person name="Coesel S."/>
            <person name="De Martino A."/>
            <person name="Detter J.C."/>
            <person name="Durkin C."/>
            <person name="Falciatore A."/>
            <person name="Fournet J."/>
            <person name="Haruta M."/>
            <person name="Huysman M.J."/>
            <person name="Jenkins B.D."/>
            <person name="Jiroutova K."/>
            <person name="Jorgensen R.E."/>
            <person name="Joubert Y."/>
            <person name="Kaplan A."/>
            <person name="Kroger N."/>
            <person name="Kroth P.G."/>
            <person name="La Roche J."/>
            <person name="Lindquist E."/>
            <person name="Lommer M."/>
            <person name="Martin-Jezequel V."/>
            <person name="Lopez P.J."/>
            <person name="Lucas S."/>
            <person name="Mangogna M."/>
            <person name="McGinnis K."/>
            <person name="Medlin L.K."/>
            <person name="Montsant A."/>
            <person name="Oudot-Le Secq M.P."/>
            <person name="Napoli C."/>
            <person name="Obornik M."/>
            <person name="Parker M.S."/>
            <person name="Petit J.L."/>
            <person name="Porcel B.M."/>
            <person name="Poulsen N."/>
            <person name="Robison M."/>
            <person name="Rychlewski L."/>
            <person name="Rynearson T.A."/>
            <person name="Schmutz J."/>
            <person name="Shapiro H."/>
            <person name="Siaut M."/>
            <person name="Stanley M."/>
            <person name="Sussman M.R."/>
            <person name="Taylor A.R."/>
            <person name="Vardi A."/>
            <person name="von Dassow P."/>
            <person name="Vyverman W."/>
            <person name="Willis A."/>
            <person name="Wyrwicz L.S."/>
            <person name="Rokhsar D.S."/>
            <person name="Weissenbach J."/>
            <person name="Armbrust E.V."/>
            <person name="Green B.R."/>
            <person name="Van de Peer Y."/>
            <person name="Grigoriev I.V."/>
        </authorList>
    </citation>
    <scope>NUCLEOTIDE SEQUENCE [LARGE SCALE GENOMIC DNA]</scope>
    <source>
        <strain evidence="11 12">CCMP1335</strain>
    </source>
</reference>
<dbReference type="Gene3D" id="2.40.128.270">
    <property type="match status" value="1"/>
</dbReference>
<evidence type="ECO:0000256" key="8">
    <source>
        <dbReference type="SAM" id="MobiDB-lite"/>
    </source>
</evidence>
<dbReference type="eggNOG" id="KOG1339">
    <property type="taxonomic scope" value="Eukaryota"/>
</dbReference>
<dbReference type="InterPro" id="IPR034164">
    <property type="entry name" value="Pepsin-like_dom"/>
</dbReference>
<keyword evidence="9" id="KW-0812">Transmembrane</keyword>
<dbReference type="STRING" id="35128.B8C6X8"/>
<evidence type="ECO:0000256" key="6">
    <source>
        <dbReference type="ARBA" id="ARBA00023145"/>
    </source>
</evidence>
<dbReference type="Pfam" id="PF14543">
    <property type="entry name" value="TAXi_N"/>
    <property type="match status" value="1"/>
</dbReference>
<keyword evidence="3" id="KW-0732">Signal</keyword>
<feature type="domain" description="Peptidase A1" evidence="10">
    <location>
        <begin position="410"/>
        <end position="796"/>
    </location>
</feature>
<dbReference type="HOGENOM" id="CLU_261268_0_0_1"/>
<gene>
    <name evidence="11" type="ORF">THAPSDRAFT_7584</name>
</gene>
<feature type="region of interest" description="Disordered" evidence="8">
    <location>
        <begin position="1218"/>
        <end position="1263"/>
    </location>
</feature>
<dbReference type="Gene3D" id="2.40.70.10">
    <property type="entry name" value="Acid Proteases"/>
    <property type="match status" value="2"/>
</dbReference>
<keyword evidence="4" id="KW-0064">Aspartyl protease</keyword>
<dbReference type="GO" id="GO:0004190">
    <property type="term" value="F:aspartic-type endopeptidase activity"/>
    <property type="evidence" value="ECO:0007669"/>
    <property type="project" value="UniProtKB-KW"/>
</dbReference>
<feature type="transmembrane region" description="Helical" evidence="9">
    <location>
        <begin position="1190"/>
        <end position="1208"/>
    </location>
</feature>
<evidence type="ECO:0000313" key="12">
    <source>
        <dbReference type="Proteomes" id="UP000001449"/>
    </source>
</evidence>
<evidence type="ECO:0000313" key="11">
    <source>
        <dbReference type="EMBL" id="EED90881.1"/>
    </source>
</evidence>